<dbReference type="Proteomes" id="UP000184485">
    <property type="component" value="Unassembled WGS sequence"/>
</dbReference>
<dbReference type="EMBL" id="FQUP01000002">
    <property type="protein sequence ID" value="SHF52428.1"/>
    <property type="molecule type" value="Genomic_DNA"/>
</dbReference>
<keyword evidence="3" id="KW-1185">Reference proteome</keyword>
<gene>
    <name evidence="2" type="ORF">SAMN02745157_2300</name>
</gene>
<keyword evidence="1" id="KW-0732">Signal</keyword>
<name>A0A1M5CCF9_9HYPH</name>
<organism evidence="2 3">
    <name type="scientific">Kaistia soli DSM 19436</name>
    <dbReference type="NCBI Taxonomy" id="1122133"/>
    <lineage>
        <taxon>Bacteria</taxon>
        <taxon>Pseudomonadati</taxon>
        <taxon>Pseudomonadota</taxon>
        <taxon>Alphaproteobacteria</taxon>
        <taxon>Hyphomicrobiales</taxon>
        <taxon>Kaistiaceae</taxon>
        <taxon>Kaistia</taxon>
    </lineage>
</organism>
<feature type="chain" id="PRO_5012770435" evidence="1">
    <location>
        <begin position="28"/>
        <end position="102"/>
    </location>
</feature>
<evidence type="ECO:0000313" key="2">
    <source>
        <dbReference type="EMBL" id="SHF52428.1"/>
    </source>
</evidence>
<accession>A0A1M5CCF9</accession>
<sequence length="102" mass="11337">MLKSALITAATAVAITAGVFGVSSASAEPYRAPAPVQVDQRDWQGHRGPGWNGNQWHGERHVRGPVRVCKPILRTVKVRGYNGWHSKRVVVGERCHFVRRGW</sequence>
<feature type="signal peptide" evidence="1">
    <location>
        <begin position="1"/>
        <end position="27"/>
    </location>
</feature>
<protein>
    <submittedName>
        <fullName evidence="2">Uncharacterized protein</fullName>
    </submittedName>
</protein>
<dbReference type="RefSeq" id="WP_073053010.1">
    <property type="nucleotide sequence ID" value="NZ_FQUP01000002.1"/>
</dbReference>
<evidence type="ECO:0000313" key="3">
    <source>
        <dbReference type="Proteomes" id="UP000184485"/>
    </source>
</evidence>
<evidence type="ECO:0000256" key="1">
    <source>
        <dbReference type="SAM" id="SignalP"/>
    </source>
</evidence>
<dbReference type="OrthoDB" id="8421912at2"/>
<proteinExistence type="predicted"/>
<dbReference type="AlphaFoldDB" id="A0A1M5CCF9"/>
<reference evidence="2 3" key="1">
    <citation type="submission" date="2016-11" db="EMBL/GenBank/DDBJ databases">
        <authorList>
            <person name="Jaros S."/>
            <person name="Januszkiewicz K."/>
            <person name="Wedrychowicz H."/>
        </authorList>
    </citation>
    <scope>NUCLEOTIDE SEQUENCE [LARGE SCALE GENOMIC DNA]</scope>
    <source>
        <strain evidence="2 3">DSM 19436</strain>
    </source>
</reference>